<organism evidence="1 2">
    <name type="scientific">Alternaria gaisen</name>
    <dbReference type="NCBI Taxonomy" id="167740"/>
    <lineage>
        <taxon>Eukaryota</taxon>
        <taxon>Fungi</taxon>
        <taxon>Dikarya</taxon>
        <taxon>Ascomycota</taxon>
        <taxon>Pezizomycotina</taxon>
        <taxon>Dothideomycetes</taxon>
        <taxon>Pleosporomycetidae</taxon>
        <taxon>Pleosporales</taxon>
        <taxon>Pleosporineae</taxon>
        <taxon>Pleosporaceae</taxon>
        <taxon>Alternaria</taxon>
        <taxon>Alternaria sect. Alternaria</taxon>
    </lineage>
</organism>
<gene>
    <name evidence="1" type="ORF">AG0111_0g12049</name>
</gene>
<keyword evidence="2" id="KW-1185">Reference proteome</keyword>
<dbReference type="Proteomes" id="UP000293547">
    <property type="component" value="Unassembled WGS sequence"/>
</dbReference>
<proteinExistence type="predicted"/>
<protein>
    <submittedName>
        <fullName evidence="1">Uncharacterized protein</fullName>
    </submittedName>
</protein>
<sequence>MVDTRARSQHASQGSQVSETQRGSDRTRRPTRSRSPLREEGQDAQQYRRTSSVLEDTRDAEEVEASQSAPAHNNRGQSGPNEPSVPSALQEMEKWYKRVQEKERLRNLLDLQARYNEGDPNAIEEIMYSQNGAAPRPPATISALPRPEPPHVFKKKDRAEYNRWERDCEGYFKRSPLAFRTDQQKVDFGTMYISEPLKTLWKAHCTEKSLVLRWFPTWLGLKMVMLDSLGTPGERKQMAYEQLQRARQLQNQSPTELLDYLRPLWEELGTEYSPQLQLLSYMTALRPEIKEDIEKLPISMRNHLWQVEEQANIVYRRMHHKKHPKDPGPTSKEQKRQHGQPGPDGALREPRKPKPAKLAQSGQPKRKQFGSEPRTKKVTCYNCGEPGHMSPDCKNPKKEGADPRQTKTEKDKGRRN</sequence>
<comment type="caution">
    <text evidence="1">The sequence shown here is derived from an EMBL/GenBank/DDBJ whole genome shotgun (WGS) entry which is preliminary data.</text>
</comment>
<name>A0ACB6F5H9_9PLEO</name>
<evidence type="ECO:0000313" key="1">
    <source>
        <dbReference type="EMBL" id="KAB2099711.1"/>
    </source>
</evidence>
<accession>A0ACB6F5H9</accession>
<evidence type="ECO:0000313" key="2">
    <source>
        <dbReference type="Proteomes" id="UP000293547"/>
    </source>
</evidence>
<dbReference type="EMBL" id="PDWZ02000016">
    <property type="protein sequence ID" value="KAB2099711.1"/>
    <property type="molecule type" value="Genomic_DNA"/>
</dbReference>
<reference evidence="1 2" key="1">
    <citation type="journal article" date="2019" name="bioRxiv">
        <title>Genomics, evolutionary history and diagnostics of the Alternaria alternata species group including apple and Asian pear pathotypes.</title>
        <authorList>
            <person name="Armitage A.D."/>
            <person name="Cockerton H.M."/>
            <person name="Sreenivasaprasad S."/>
            <person name="Woodhall J.W."/>
            <person name="Lane C.R."/>
            <person name="Harrison R.J."/>
            <person name="Clarkson J.P."/>
        </authorList>
    </citation>
    <scope>NUCLEOTIDE SEQUENCE [LARGE SCALE GENOMIC DNA]</scope>
    <source>
        <strain evidence="1 2">FERA 650</strain>
    </source>
</reference>